<evidence type="ECO:0000256" key="7">
    <source>
        <dbReference type="ARBA" id="ARBA00022989"/>
    </source>
</evidence>
<comment type="function">
    <text evidence="11">Mediates influx of magnesium ions. Alternates between open and closed states. Activated by low cytoplasmic Mg(2+) levels. Inactive when cytoplasmic Mg(2+) levels are high.</text>
</comment>
<comment type="subcellular location">
    <subcellularLocation>
        <location evidence="1">Cell membrane</location>
        <topology evidence="1">Multi-pass membrane protein</topology>
    </subcellularLocation>
</comment>
<organism evidence="13 14">
    <name type="scientific">[Bacteroides] pectinophilus ATCC 43243</name>
    <dbReference type="NCBI Taxonomy" id="483218"/>
    <lineage>
        <taxon>Bacteria</taxon>
        <taxon>Bacillati</taxon>
        <taxon>Bacillota</taxon>
        <taxon>Clostridia</taxon>
        <taxon>Eubacteriales</taxon>
    </lineage>
</organism>
<comment type="similarity">
    <text evidence="2">Belongs to the CorA metal ion transporter (MIT) (TC 1.A.35) family.</text>
</comment>
<reference evidence="13 14" key="2">
    <citation type="submission" date="2008-11" db="EMBL/GenBank/DDBJ databases">
        <authorList>
            <person name="Fulton L."/>
            <person name="Clifton S."/>
            <person name="Fulton B."/>
            <person name="Xu J."/>
            <person name="Minx P."/>
            <person name="Pepin K.H."/>
            <person name="Johnson M."/>
            <person name="Bhonagiri V."/>
            <person name="Nash W.E."/>
            <person name="Mardis E.R."/>
            <person name="Wilson R.K."/>
        </authorList>
    </citation>
    <scope>NUCLEOTIDE SEQUENCE [LARGE SCALE GENOMIC DNA]</scope>
    <source>
        <strain evidence="13 14">ATCC 43243</strain>
    </source>
</reference>
<evidence type="ECO:0000256" key="6">
    <source>
        <dbReference type="ARBA" id="ARBA00022842"/>
    </source>
</evidence>
<evidence type="ECO:0000256" key="1">
    <source>
        <dbReference type="ARBA" id="ARBA00004651"/>
    </source>
</evidence>
<dbReference type="PANTHER" id="PTHR46494:SF1">
    <property type="entry name" value="CORA FAMILY METAL ION TRANSPORTER (EUROFUNG)"/>
    <property type="match status" value="1"/>
</dbReference>
<keyword evidence="14" id="KW-1185">Reference proteome</keyword>
<dbReference type="InterPro" id="IPR045861">
    <property type="entry name" value="CorA_cytoplasmic_dom"/>
</dbReference>
<evidence type="ECO:0000313" key="13">
    <source>
        <dbReference type="EMBL" id="EEC57403.1"/>
    </source>
</evidence>
<dbReference type="FunFam" id="1.20.58.340:FF:000004">
    <property type="entry name" value="Magnesium transport protein CorA"/>
    <property type="match status" value="1"/>
</dbReference>
<dbReference type="eggNOG" id="COG0598">
    <property type="taxonomic scope" value="Bacteria"/>
</dbReference>
<dbReference type="HOGENOM" id="CLU_007127_0_1_9"/>
<dbReference type="SUPFAM" id="SSF143865">
    <property type="entry name" value="CorA soluble domain-like"/>
    <property type="match status" value="1"/>
</dbReference>
<dbReference type="STRING" id="483218.BACPEC_01912"/>
<keyword evidence="9 12" id="KW-0472">Membrane</keyword>
<keyword evidence="3" id="KW-0813">Transport</keyword>
<protein>
    <recommendedName>
        <fullName evidence="15">Magnesium transport protein CorA</fullName>
    </recommendedName>
</protein>
<evidence type="ECO:0000256" key="9">
    <source>
        <dbReference type="ARBA" id="ARBA00023136"/>
    </source>
</evidence>
<name>B7AS57_9FIRM</name>
<keyword evidence="4" id="KW-1003">Cell membrane</keyword>
<dbReference type="Pfam" id="PF01544">
    <property type="entry name" value="CorA"/>
    <property type="match status" value="1"/>
</dbReference>
<evidence type="ECO:0000256" key="4">
    <source>
        <dbReference type="ARBA" id="ARBA00022475"/>
    </source>
</evidence>
<dbReference type="GO" id="GO:0050897">
    <property type="term" value="F:cobalt ion binding"/>
    <property type="evidence" value="ECO:0007669"/>
    <property type="project" value="TreeGrafter"/>
</dbReference>
<feature type="transmembrane region" description="Helical" evidence="12">
    <location>
        <begin position="285"/>
        <end position="305"/>
    </location>
</feature>
<keyword evidence="6" id="KW-0460">Magnesium</keyword>
<evidence type="ECO:0000256" key="8">
    <source>
        <dbReference type="ARBA" id="ARBA00023065"/>
    </source>
</evidence>
<comment type="caution">
    <text evidence="13">The sequence shown here is derived from an EMBL/GenBank/DDBJ whole genome shotgun (WGS) entry which is preliminary data.</text>
</comment>
<keyword evidence="8" id="KW-0406">Ion transport</keyword>
<proteinExistence type="inferred from homology"/>
<dbReference type="GO" id="GO:0005886">
    <property type="term" value="C:plasma membrane"/>
    <property type="evidence" value="ECO:0007669"/>
    <property type="project" value="UniProtKB-SubCell"/>
</dbReference>
<sequence>MYYVIDNGEVREAVIARMNEDIPSFGYITLDELKDNYDELGLPYETVIECASSSLRHRTSMDTYDEVSFGIVSMLDMKNIKGRRDRIGFYIKRGMFILVRIEDEDDSVGQLFSKAVKKYEKNVTLEKIICSIMELLLDGSTEALEKIEERTTLLEARLVNGSVDPEINREIFRMRNELTIQKHYYEQLIDIGEAIQQDANNVFEDSELRYIGIFTAKAGRLSDNTQVLNENLVHLREALNAALDYNLNRIMKIFTVVTTIFLPLTLIAGWYGMNFKNMPELYWDYGYQCVIALSIIVVVACIIFFKKKKFM</sequence>
<evidence type="ECO:0000313" key="14">
    <source>
        <dbReference type="Proteomes" id="UP000003136"/>
    </source>
</evidence>
<evidence type="ECO:0000256" key="11">
    <source>
        <dbReference type="ARBA" id="ARBA00045497"/>
    </source>
</evidence>
<dbReference type="Gene3D" id="1.20.58.340">
    <property type="entry name" value="Magnesium transport protein CorA, transmembrane region"/>
    <property type="match status" value="2"/>
</dbReference>
<dbReference type="AlphaFoldDB" id="B7AS57"/>
<dbReference type="Proteomes" id="UP000003136">
    <property type="component" value="Unassembled WGS sequence"/>
</dbReference>
<evidence type="ECO:0000256" key="10">
    <source>
        <dbReference type="ARBA" id="ARBA00034269"/>
    </source>
</evidence>
<reference evidence="13 14" key="1">
    <citation type="submission" date="2008-11" db="EMBL/GenBank/DDBJ databases">
        <title>Draft genome sequence of Bacteroides pectinophilus (ATCC 43243).</title>
        <authorList>
            <person name="Sudarsanam P."/>
            <person name="Ley R."/>
            <person name="Guruge J."/>
            <person name="Turnbaugh P.J."/>
            <person name="Mahowald M."/>
            <person name="Liep D."/>
            <person name="Gordon J."/>
        </authorList>
    </citation>
    <scope>NUCLEOTIDE SEQUENCE [LARGE SCALE GENOMIC DNA]</scope>
    <source>
        <strain evidence="13 14">ATCC 43243</strain>
    </source>
</reference>
<feature type="transmembrane region" description="Helical" evidence="12">
    <location>
        <begin position="253"/>
        <end position="273"/>
    </location>
</feature>
<dbReference type="InterPro" id="IPR045863">
    <property type="entry name" value="CorA_TM1_TM2"/>
</dbReference>
<dbReference type="CDD" id="cd12826">
    <property type="entry name" value="EcCorA_ZntB-like_u1"/>
    <property type="match status" value="1"/>
</dbReference>
<dbReference type="InterPro" id="IPR002523">
    <property type="entry name" value="MgTranspt_CorA/ZnTranspt_ZntB"/>
</dbReference>
<evidence type="ECO:0000256" key="2">
    <source>
        <dbReference type="ARBA" id="ARBA00009765"/>
    </source>
</evidence>
<gene>
    <name evidence="13" type="ORF">BACPEC_01912</name>
</gene>
<dbReference type="PANTHER" id="PTHR46494">
    <property type="entry name" value="CORA FAMILY METAL ION TRANSPORTER (EUROFUNG)"/>
    <property type="match status" value="1"/>
</dbReference>
<keyword evidence="7 12" id="KW-1133">Transmembrane helix</keyword>
<evidence type="ECO:0000256" key="5">
    <source>
        <dbReference type="ARBA" id="ARBA00022692"/>
    </source>
</evidence>
<evidence type="ECO:0008006" key="15">
    <source>
        <dbReference type="Google" id="ProtNLM"/>
    </source>
</evidence>
<accession>B7AS57</accession>
<dbReference type="GO" id="GO:0015095">
    <property type="term" value="F:magnesium ion transmembrane transporter activity"/>
    <property type="evidence" value="ECO:0007669"/>
    <property type="project" value="TreeGrafter"/>
</dbReference>
<dbReference type="GO" id="GO:0015087">
    <property type="term" value="F:cobalt ion transmembrane transporter activity"/>
    <property type="evidence" value="ECO:0007669"/>
    <property type="project" value="TreeGrafter"/>
</dbReference>
<evidence type="ECO:0000256" key="3">
    <source>
        <dbReference type="ARBA" id="ARBA00022448"/>
    </source>
</evidence>
<dbReference type="EMBL" id="ABVQ01000036">
    <property type="protein sequence ID" value="EEC57403.1"/>
    <property type="molecule type" value="Genomic_DNA"/>
</dbReference>
<comment type="catalytic activity">
    <reaction evidence="10">
        <text>Mg(2+)(in) = Mg(2+)(out)</text>
        <dbReference type="Rhea" id="RHEA:29827"/>
        <dbReference type="ChEBI" id="CHEBI:18420"/>
    </reaction>
</comment>
<dbReference type="GO" id="GO:0000287">
    <property type="term" value="F:magnesium ion binding"/>
    <property type="evidence" value="ECO:0007669"/>
    <property type="project" value="TreeGrafter"/>
</dbReference>
<evidence type="ECO:0000256" key="12">
    <source>
        <dbReference type="SAM" id="Phobius"/>
    </source>
</evidence>
<dbReference type="SUPFAM" id="SSF144083">
    <property type="entry name" value="Magnesium transport protein CorA, transmembrane region"/>
    <property type="match status" value="1"/>
</dbReference>
<keyword evidence="5 12" id="KW-0812">Transmembrane</keyword>